<dbReference type="InterPro" id="IPR023576">
    <property type="entry name" value="UbiE/COQ5_MeTrFase_CS"/>
</dbReference>
<name>A0A5M3T5Y2_LIMPL</name>
<dbReference type="Proteomes" id="UP000326169">
    <property type="component" value="Unassembled WGS sequence"/>
</dbReference>
<keyword evidence="6" id="KW-1185">Reference proteome</keyword>
<keyword evidence="3" id="KW-0949">S-adenosyl-L-methionine</keyword>
<evidence type="ECO:0000313" key="6">
    <source>
        <dbReference type="Proteomes" id="UP000326169"/>
    </source>
</evidence>
<sequence>MTDSFFQNKQWFFDRWAPFYDFLLTTVFYQAVHKRLLEFAEFPNSANILDIGCGTGRLLQRLAKQFPDLEGTGFDLSPQMIKEAKNKNIYGDRLQFLQGNVEALPFPESSFDAVFCTISFLHYPHPELVLAEIKRVLRPGGVFYLADYTVNDWTEYREVAVSPGKLRWYSRKKREQLANTAGLSCLSHHYLIGPVLLTKFVNY</sequence>
<protein>
    <submittedName>
        <fullName evidence="5">Methyltransferase</fullName>
    </submittedName>
</protein>
<feature type="domain" description="Methyltransferase type 11" evidence="4">
    <location>
        <begin position="49"/>
        <end position="145"/>
    </location>
</feature>
<dbReference type="GO" id="GO:0032259">
    <property type="term" value="P:methylation"/>
    <property type="evidence" value="ECO:0007669"/>
    <property type="project" value="UniProtKB-KW"/>
</dbReference>
<accession>A0A5M3T5Y2</accession>
<evidence type="ECO:0000256" key="1">
    <source>
        <dbReference type="ARBA" id="ARBA00022603"/>
    </source>
</evidence>
<dbReference type="Pfam" id="PF08241">
    <property type="entry name" value="Methyltransf_11"/>
    <property type="match status" value="1"/>
</dbReference>
<dbReference type="InterPro" id="IPR013216">
    <property type="entry name" value="Methyltransf_11"/>
</dbReference>
<proteinExistence type="predicted"/>
<gene>
    <name evidence="5" type="ORF">NIES46_29440</name>
</gene>
<keyword evidence="2" id="KW-0808">Transferase</keyword>
<evidence type="ECO:0000256" key="2">
    <source>
        <dbReference type="ARBA" id="ARBA00022679"/>
    </source>
</evidence>
<dbReference type="RefSeq" id="WP_006617666.1">
    <property type="nucleotide sequence ID" value="NZ_BIMW01000110.1"/>
</dbReference>
<dbReference type="GO" id="GO:0008168">
    <property type="term" value="F:methyltransferase activity"/>
    <property type="evidence" value="ECO:0007669"/>
    <property type="project" value="UniProtKB-KW"/>
</dbReference>
<dbReference type="PROSITE" id="PS01184">
    <property type="entry name" value="UBIE_2"/>
    <property type="match status" value="1"/>
</dbReference>
<dbReference type="PANTHER" id="PTHR43591">
    <property type="entry name" value="METHYLTRANSFERASE"/>
    <property type="match status" value="1"/>
</dbReference>
<keyword evidence="1 5" id="KW-0489">Methyltransferase</keyword>
<evidence type="ECO:0000259" key="4">
    <source>
        <dbReference type="Pfam" id="PF08241"/>
    </source>
</evidence>
<dbReference type="InterPro" id="IPR029063">
    <property type="entry name" value="SAM-dependent_MTases_sf"/>
</dbReference>
<dbReference type="CDD" id="cd02440">
    <property type="entry name" value="AdoMet_MTases"/>
    <property type="match status" value="1"/>
</dbReference>
<dbReference type="SUPFAM" id="SSF53335">
    <property type="entry name" value="S-adenosyl-L-methionine-dependent methyltransferases"/>
    <property type="match status" value="1"/>
</dbReference>
<comment type="caution">
    <text evidence="5">The sequence shown here is derived from an EMBL/GenBank/DDBJ whole genome shotgun (WGS) entry which is preliminary data.</text>
</comment>
<organism evidence="5 6">
    <name type="scientific">Limnospira platensis NIES-46</name>
    <dbReference type="NCBI Taxonomy" id="1236695"/>
    <lineage>
        <taxon>Bacteria</taxon>
        <taxon>Bacillati</taxon>
        <taxon>Cyanobacteriota</taxon>
        <taxon>Cyanophyceae</taxon>
        <taxon>Oscillatoriophycideae</taxon>
        <taxon>Oscillatoriales</taxon>
        <taxon>Sirenicapillariaceae</taxon>
        <taxon>Limnospira</taxon>
    </lineage>
</organism>
<reference evidence="5 6" key="1">
    <citation type="journal article" date="2019" name="J Genomics">
        <title>The Draft Genome of a Hydrogen-producing Cyanobacterium, Arthrospira platensis NIES-46.</title>
        <authorList>
            <person name="Suzuki S."/>
            <person name="Yamaguchi H."/>
            <person name="Kawachi M."/>
        </authorList>
    </citation>
    <scope>NUCLEOTIDE SEQUENCE [LARGE SCALE GENOMIC DNA]</scope>
    <source>
        <strain evidence="5 6">NIES-46</strain>
    </source>
</reference>
<evidence type="ECO:0000313" key="5">
    <source>
        <dbReference type="EMBL" id="GCE94884.1"/>
    </source>
</evidence>
<dbReference type="Gene3D" id="3.40.50.150">
    <property type="entry name" value="Vaccinia Virus protein VP39"/>
    <property type="match status" value="1"/>
</dbReference>
<evidence type="ECO:0000256" key="3">
    <source>
        <dbReference type="ARBA" id="ARBA00022691"/>
    </source>
</evidence>
<dbReference type="GeneID" id="301683759"/>
<dbReference type="EMBL" id="BIMW01000110">
    <property type="protein sequence ID" value="GCE94884.1"/>
    <property type="molecule type" value="Genomic_DNA"/>
</dbReference>